<evidence type="ECO:0000313" key="2">
    <source>
        <dbReference type="Proteomes" id="UP000467700"/>
    </source>
</evidence>
<dbReference type="AlphaFoldDB" id="A0A8S0X5H3"/>
<dbReference type="OrthoDB" id="3262926at2759"/>
<protein>
    <submittedName>
        <fullName evidence="1">Uncharacterized protein</fullName>
    </submittedName>
</protein>
<dbReference type="EMBL" id="CACVBS010000062">
    <property type="protein sequence ID" value="CAA7267692.1"/>
    <property type="molecule type" value="Genomic_DNA"/>
</dbReference>
<dbReference type="Gene3D" id="3.10.490.10">
    <property type="entry name" value="Gamma-glutamyl cyclotransferase-like"/>
    <property type="match status" value="1"/>
</dbReference>
<gene>
    <name evidence="1" type="ORF">AAE3_LOCUS9930</name>
</gene>
<keyword evidence="2" id="KW-1185">Reference proteome</keyword>
<organism evidence="1 2">
    <name type="scientific">Cyclocybe aegerita</name>
    <name type="common">Black poplar mushroom</name>
    <name type="synonym">Agrocybe aegerita</name>
    <dbReference type="NCBI Taxonomy" id="1973307"/>
    <lineage>
        <taxon>Eukaryota</taxon>
        <taxon>Fungi</taxon>
        <taxon>Dikarya</taxon>
        <taxon>Basidiomycota</taxon>
        <taxon>Agaricomycotina</taxon>
        <taxon>Agaricomycetes</taxon>
        <taxon>Agaricomycetidae</taxon>
        <taxon>Agaricales</taxon>
        <taxon>Agaricineae</taxon>
        <taxon>Bolbitiaceae</taxon>
        <taxon>Cyclocybe</taxon>
    </lineage>
</organism>
<name>A0A8S0X5H3_CYCAE</name>
<evidence type="ECO:0000313" key="1">
    <source>
        <dbReference type="EMBL" id="CAA7267692.1"/>
    </source>
</evidence>
<proteinExistence type="predicted"/>
<dbReference type="Proteomes" id="UP000467700">
    <property type="component" value="Unassembled WGS sequence"/>
</dbReference>
<accession>A0A8S0X5H3</accession>
<sequence length="104" mass="12102">MASFQQTLDSYPKQDPDEILMEYRFRIFDLVKEGILPPLPFCPKSLFFYGTLSLPHVLQKVLDLEALKSATARGFLQKMWGPYPALIEYRMRLPDSSWQTLGCR</sequence>
<reference evidence="1 2" key="1">
    <citation type="submission" date="2020-01" db="EMBL/GenBank/DDBJ databases">
        <authorList>
            <person name="Gupta K D."/>
        </authorList>
    </citation>
    <scope>NUCLEOTIDE SEQUENCE [LARGE SCALE GENOMIC DNA]</scope>
</reference>
<comment type="caution">
    <text evidence="1">The sequence shown here is derived from an EMBL/GenBank/DDBJ whole genome shotgun (WGS) entry which is preliminary data.</text>
</comment>